<name>A0A2K3KFI0_TRIPR</name>
<feature type="compositionally biased region" description="Basic and acidic residues" evidence="1">
    <location>
        <begin position="1"/>
        <end position="10"/>
    </location>
</feature>
<evidence type="ECO:0000313" key="3">
    <source>
        <dbReference type="Proteomes" id="UP000236291"/>
    </source>
</evidence>
<evidence type="ECO:0000256" key="1">
    <source>
        <dbReference type="SAM" id="MobiDB-lite"/>
    </source>
</evidence>
<comment type="caution">
    <text evidence="2">The sequence shown here is derived from an EMBL/GenBank/DDBJ whole genome shotgun (WGS) entry which is preliminary data.</text>
</comment>
<accession>A0A2K3KFI0</accession>
<protein>
    <submittedName>
        <fullName evidence="2">Uncharacterized protein</fullName>
    </submittedName>
</protein>
<dbReference type="Proteomes" id="UP000236291">
    <property type="component" value="Unassembled WGS sequence"/>
</dbReference>
<organism evidence="2 3">
    <name type="scientific">Trifolium pratense</name>
    <name type="common">Red clover</name>
    <dbReference type="NCBI Taxonomy" id="57577"/>
    <lineage>
        <taxon>Eukaryota</taxon>
        <taxon>Viridiplantae</taxon>
        <taxon>Streptophyta</taxon>
        <taxon>Embryophyta</taxon>
        <taxon>Tracheophyta</taxon>
        <taxon>Spermatophyta</taxon>
        <taxon>Magnoliopsida</taxon>
        <taxon>eudicotyledons</taxon>
        <taxon>Gunneridae</taxon>
        <taxon>Pentapetalae</taxon>
        <taxon>rosids</taxon>
        <taxon>fabids</taxon>
        <taxon>Fabales</taxon>
        <taxon>Fabaceae</taxon>
        <taxon>Papilionoideae</taxon>
        <taxon>50 kb inversion clade</taxon>
        <taxon>NPAAA clade</taxon>
        <taxon>Hologalegina</taxon>
        <taxon>IRL clade</taxon>
        <taxon>Trifolieae</taxon>
        <taxon>Trifolium</taxon>
    </lineage>
</organism>
<proteinExistence type="predicted"/>
<dbReference type="EMBL" id="ASHM01173517">
    <property type="protein sequence ID" value="PNX65013.1"/>
    <property type="molecule type" value="Genomic_DNA"/>
</dbReference>
<feature type="compositionally biased region" description="Polar residues" evidence="1">
    <location>
        <begin position="28"/>
        <end position="37"/>
    </location>
</feature>
<sequence length="37" mass="3878">MHAFSKEKKCSGSFDDGESLVADESGDVLSSSLNRGS</sequence>
<dbReference type="AlphaFoldDB" id="A0A2K3KFI0"/>
<gene>
    <name evidence="2" type="ORF">L195_g062391</name>
</gene>
<feature type="non-terminal residue" evidence="2">
    <location>
        <position position="37"/>
    </location>
</feature>
<feature type="region of interest" description="Disordered" evidence="1">
    <location>
        <begin position="1"/>
        <end position="37"/>
    </location>
</feature>
<reference evidence="2 3" key="1">
    <citation type="journal article" date="2014" name="Am. J. Bot.">
        <title>Genome assembly and annotation for red clover (Trifolium pratense; Fabaceae).</title>
        <authorList>
            <person name="Istvanek J."/>
            <person name="Jaros M."/>
            <person name="Krenek A."/>
            <person name="Repkova J."/>
        </authorList>
    </citation>
    <scope>NUCLEOTIDE SEQUENCE [LARGE SCALE GENOMIC DNA]</scope>
    <source>
        <strain evidence="3">cv. Tatra</strain>
        <tissue evidence="2">Young leaves</tissue>
    </source>
</reference>
<evidence type="ECO:0000313" key="2">
    <source>
        <dbReference type="EMBL" id="PNX65013.1"/>
    </source>
</evidence>
<reference evidence="2 3" key="2">
    <citation type="journal article" date="2017" name="Front. Plant Sci.">
        <title>Gene Classification and Mining of Molecular Markers Useful in Red Clover (Trifolium pratense) Breeding.</title>
        <authorList>
            <person name="Istvanek J."/>
            <person name="Dluhosova J."/>
            <person name="Dluhos P."/>
            <person name="Patkova L."/>
            <person name="Nedelnik J."/>
            <person name="Repkova J."/>
        </authorList>
    </citation>
    <scope>NUCLEOTIDE SEQUENCE [LARGE SCALE GENOMIC DNA]</scope>
    <source>
        <strain evidence="3">cv. Tatra</strain>
        <tissue evidence="2">Young leaves</tissue>
    </source>
</reference>